<evidence type="ECO:0000313" key="9">
    <source>
        <dbReference type="EMBL" id="RDU48865.1"/>
    </source>
</evidence>
<dbReference type="Pfam" id="PF00005">
    <property type="entry name" value="ABC_tran"/>
    <property type="match status" value="2"/>
</dbReference>
<dbReference type="SMART" id="SM00382">
    <property type="entry name" value="AAA"/>
    <property type="match status" value="2"/>
</dbReference>
<keyword evidence="1" id="KW-0677">Repeat</keyword>
<keyword evidence="3 9" id="KW-0067">ATP-binding</keyword>
<dbReference type="InterPro" id="IPR032781">
    <property type="entry name" value="ABC_tran_Xtn"/>
</dbReference>
<dbReference type="InterPro" id="IPR003439">
    <property type="entry name" value="ABC_transporter-like_ATP-bd"/>
</dbReference>
<feature type="coiled-coil region" evidence="6">
    <location>
        <begin position="569"/>
        <end position="603"/>
    </location>
</feature>
<feature type="domain" description="ABC transporter" evidence="7">
    <location>
        <begin position="328"/>
        <end position="549"/>
    </location>
</feature>
<evidence type="ECO:0000313" key="10">
    <source>
        <dbReference type="Proteomes" id="UP000256321"/>
    </source>
</evidence>
<dbReference type="CDD" id="cd03221">
    <property type="entry name" value="ABCF_EF-3"/>
    <property type="match status" value="2"/>
</dbReference>
<evidence type="ECO:0000313" key="11">
    <source>
        <dbReference type="Proteomes" id="UP000629596"/>
    </source>
</evidence>
<dbReference type="PROSITE" id="PS50893">
    <property type="entry name" value="ABC_TRANSPORTER_2"/>
    <property type="match status" value="2"/>
</dbReference>
<evidence type="ECO:0000256" key="6">
    <source>
        <dbReference type="SAM" id="Coils"/>
    </source>
</evidence>
<dbReference type="GO" id="GO:0016887">
    <property type="term" value="F:ATP hydrolysis activity"/>
    <property type="evidence" value="ECO:0007669"/>
    <property type="project" value="InterPro"/>
</dbReference>
<evidence type="ECO:0000256" key="1">
    <source>
        <dbReference type="ARBA" id="ARBA00022737"/>
    </source>
</evidence>
<dbReference type="GO" id="GO:0005524">
    <property type="term" value="F:ATP binding"/>
    <property type="evidence" value="ECO:0007669"/>
    <property type="project" value="UniProtKB-KW"/>
</dbReference>
<accession>A0A3D8HD14</accession>
<dbReference type="InterPro" id="IPR051309">
    <property type="entry name" value="ABCF_ATPase"/>
</dbReference>
<dbReference type="Proteomes" id="UP000256321">
    <property type="component" value="Unassembled WGS sequence"/>
</dbReference>
<keyword evidence="11" id="KW-1185">Reference proteome</keyword>
<dbReference type="InterPro" id="IPR017871">
    <property type="entry name" value="ABC_transporter-like_CS"/>
</dbReference>
<dbReference type="PANTHER" id="PTHR42855">
    <property type="entry name" value="ABC TRANSPORTER ATP-BINDING SUBUNIT"/>
    <property type="match status" value="1"/>
</dbReference>
<dbReference type="Gene3D" id="3.40.50.300">
    <property type="entry name" value="P-loop containing nucleotide triphosphate hydrolases"/>
    <property type="match status" value="2"/>
</dbReference>
<proteinExistence type="inferred from homology"/>
<name>A0A3D8HD14_9BACT</name>
<organism evidence="9 10">
    <name type="scientific">Parabacteroides acidifaciens</name>
    <dbReference type="NCBI Taxonomy" id="2290935"/>
    <lineage>
        <taxon>Bacteria</taxon>
        <taxon>Pseudomonadati</taxon>
        <taxon>Bacteroidota</taxon>
        <taxon>Bacteroidia</taxon>
        <taxon>Bacteroidales</taxon>
        <taxon>Tannerellaceae</taxon>
        <taxon>Parabacteroides</taxon>
    </lineage>
</organism>
<dbReference type="RefSeq" id="WP_115499957.1">
    <property type="nucleotide sequence ID" value="NZ_JACRTI010000028.1"/>
</dbReference>
<dbReference type="EMBL" id="QREV01000028">
    <property type="protein sequence ID" value="RDU48865.1"/>
    <property type="molecule type" value="Genomic_DNA"/>
</dbReference>
<dbReference type="SUPFAM" id="SSF52540">
    <property type="entry name" value="P-loop containing nucleoside triphosphate hydrolases"/>
    <property type="match status" value="2"/>
</dbReference>
<evidence type="ECO:0000256" key="3">
    <source>
        <dbReference type="ARBA" id="ARBA00022840"/>
    </source>
</evidence>
<sequence>MISVEGLTVEFGGFTLFDDVSFVVNKKDRIALVGKNGAGKSTMLKIFAGLQSPTAGTISVPKETTIGYLPQQMKLADTQTVREEAEQAFEHIHEMEKEMERLNLQLAERTDYETESYQKLIDRVTHLTEHFQMMGGNNYHAELERTLIGLGFTRNDFDRPTSEFSGGWRMRIELAKLLLRKPDVLLLDEPTNHLDIESIQWLENFIATRANAVILVSHDRAFIDNTTFRTVEIELGKIYDYKVKYSEYVVLRQERREQQLRAFENQQKKLADTEAFIERFRYKATKSVQVQSRIKQLEKVERIEVDEVDTAMLNLKFPPAPRSGSYPVIVEDLAKRYGEHLIFEHATFTINRGDKIAFVGKNGEGKSTLVKCIMGEITDFTGKLQLGHNVKIGYFAQNQAQLLDENLTVFDTIDYVAQGDIRTKIRDILGAFMFGGEASDKKVKVLSGGEKTRLAMIRLLLEPVNLLILDEPTNHLDMRSKDVLKDALKEFDGTVIVVSHDREFLDGLVDKVYEFGNKRVVEHLGGIYDFLERKKLDSLQELERSAQVASDVAAADVQPTQNKLSYEARKEQSKAIKKVEKAIAESEKKIADLEKSIAAIEAKLATPEGAADVSLYSEYSALKKDLSDTMDLWTEQTIELEELS</sequence>
<evidence type="ECO:0000313" key="8">
    <source>
        <dbReference type="EMBL" id="MBC8602456.1"/>
    </source>
</evidence>
<gene>
    <name evidence="9" type="ORF">DWU89_12440</name>
    <name evidence="8" type="ORF">H8784_12125</name>
</gene>
<dbReference type="EMBL" id="JACRTI010000028">
    <property type="protein sequence ID" value="MBC8602456.1"/>
    <property type="molecule type" value="Genomic_DNA"/>
</dbReference>
<evidence type="ECO:0000259" key="7">
    <source>
        <dbReference type="PROSITE" id="PS50893"/>
    </source>
</evidence>
<evidence type="ECO:0000256" key="5">
    <source>
        <dbReference type="ARBA" id="ARBA00074044"/>
    </source>
</evidence>
<dbReference type="PROSITE" id="PS00211">
    <property type="entry name" value="ABC_TRANSPORTER_1"/>
    <property type="match status" value="2"/>
</dbReference>
<dbReference type="Pfam" id="PF12848">
    <property type="entry name" value="ABC_tran_Xtn"/>
    <property type="match status" value="1"/>
</dbReference>
<comment type="similarity">
    <text evidence="4">Belongs to the ABC transporter superfamily. ABCF family. YbiT subfamily.</text>
</comment>
<dbReference type="Proteomes" id="UP000629596">
    <property type="component" value="Unassembled WGS sequence"/>
</dbReference>
<dbReference type="PANTHER" id="PTHR42855:SF2">
    <property type="entry name" value="DRUG RESISTANCE ABC TRANSPORTER,ATP-BINDING PROTEIN"/>
    <property type="match status" value="1"/>
</dbReference>
<feature type="coiled-coil region" evidence="6">
    <location>
        <begin position="78"/>
        <end position="112"/>
    </location>
</feature>
<keyword evidence="2" id="KW-0547">Nucleotide-binding</keyword>
<comment type="caution">
    <text evidence="9">The sequence shown here is derived from an EMBL/GenBank/DDBJ whole genome shotgun (WGS) entry which is preliminary data.</text>
</comment>
<protein>
    <recommendedName>
        <fullName evidence="5">Probable ATP-binding protein YbiT</fullName>
    </recommendedName>
</protein>
<dbReference type="FunFam" id="3.40.50.300:FF:000070">
    <property type="entry name" value="Putative ABC transporter ATP-binding component"/>
    <property type="match status" value="1"/>
</dbReference>
<reference evidence="8 11" key="2">
    <citation type="submission" date="2020-08" db="EMBL/GenBank/DDBJ databases">
        <title>Genome public.</title>
        <authorList>
            <person name="Liu C."/>
            <person name="Sun Q."/>
        </authorList>
    </citation>
    <scope>NUCLEOTIDE SEQUENCE [LARGE SCALE GENOMIC DNA]</scope>
    <source>
        <strain evidence="8 11">426_9</strain>
    </source>
</reference>
<evidence type="ECO:0000256" key="4">
    <source>
        <dbReference type="ARBA" id="ARBA00061551"/>
    </source>
</evidence>
<dbReference type="FunFam" id="3.40.50.300:FF:000011">
    <property type="entry name" value="Putative ABC transporter ATP-binding component"/>
    <property type="match status" value="1"/>
</dbReference>
<keyword evidence="6" id="KW-0175">Coiled coil</keyword>
<reference evidence="9 10" key="1">
    <citation type="submission" date="2018-07" db="EMBL/GenBank/DDBJ databases">
        <title>Parabacteroides acidifaciens nov. sp., isolated from human feces.</title>
        <authorList>
            <person name="Wang Y.J."/>
        </authorList>
    </citation>
    <scope>NUCLEOTIDE SEQUENCE [LARGE SCALE GENOMIC DNA]</scope>
    <source>
        <strain evidence="9 10">426-9</strain>
    </source>
</reference>
<dbReference type="InterPro" id="IPR003593">
    <property type="entry name" value="AAA+_ATPase"/>
</dbReference>
<dbReference type="InterPro" id="IPR027417">
    <property type="entry name" value="P-loop_NTPase"/>
</dbReference>
<evidence type="ECO:0000256" key="2">
    <source>
        <dbReference type="ARBA" id="ARBA00022741"/>
    </source>
</evidence>
<dbReference type="AlphaFoldDB" id="A0A3D8HD14"/>
<feature type="domain" description="ABC transporter" evidence="7">
    <location>
        <begin position="2"/>
        <end position="260"/>
    </location>
</feature>